<organism evidence="2 3">
    <name type="scientific">Leptospirillum ferrodiazotrophum</name>
    <dbReference type="NCBI Taxonomy" id="412449"/>
    <lineage>
        <taxon>Bacteria</taxon>
        <taxon>Pseudomonadati</taxon>
        <taxon>Nitrospirota</taxon>
        <taxon>Nitrospiria</taxon>
        <taxon>Nitrospirales</taxon>
        <taxon>Nitrospiraceae</taxon>
        <taxon>Leptospirillum</taxon>
    </lineage>
</organism>
<name>C6HV46_9BACT</name>
<gene>
    <name evidence="2" type="ORF">UBAL3_78920011</name>
</gene>
<reference evidence="2 3" key="1">
    <citation type="journal article" date="2009" name="Appl. Environ. Microbiol.">
        <title>Community genomic and proteomic analyses of chemoautotrophic iron-oxidizing "Leptospirillum rubarum" (Group II) and "Leptospirillum ferrodiazotrophum" (Group III) bacteria in acid mine drainage biofilms.</title>
        <authorList>
            <person name="Goltsman D.S."/>
            <person name="Denef V.J."/>
            <person name="Singer S.W."/>
            <person name="VerBerkmoes N.C."/>
            <person name="Lefsrud M."/>
            <person name="Mueller R.S."/>
            <person name="Dick G.J."/>
            <person name="Sun C.L."/>
            <person name="Wheeler K.E."/>
            <person name="Zemla A."/>
            <person name="Baker B.J."/>
            <person name="Hauser L."/>
            <person name="Land M."/>
            <person name="Shah M.B."/>
            <person name="Thelen M.P."/>
            <person name="Hettich R.L."/>
            <person name="Banfield J.F."/>
        </authorList>
    </citation>
    <scope>NUCLEOTIDE SEQUENCE [LARGE SCALE GENOMIC DNA]</scope>
</reference>
<feature type="chain" id="PRO_5002964453" description="Lipoprotein" evidence="1">
    <location>
        <begin position="24"/>
        <end position="523"/>
    </location>
</feature>
<sequence>MIEKGMKKSLLGAAMLAGMVFMAACGGGGGGGGGSATAIQGQAIDAPISNATITITLNAPLNQQGAQTLATTTADGNGNFTLNVSLPTSSAPVFANAQSGTTFLSSYLGPANTLGSLSTLSTTNVPDLAISQVTTAALAILAASNQLSSLTPSSYATLLTNHRSDIIAAASGIMAVVDAGCSLPSGDADTFGMAKNLVLNTTAVSTSNSTPTLTSVSSGLGNSCSLTTLQQLLQAISSSEIWAPQLDLGDVVENPAPVVSAGNYHLQGLWADTGISQNNPASSPASVTAPAPFDDTTVTVSSTGAISSPDQSVSGQVYGNYLTLTVTIGGESYSFRGKVGVLPSTFLSNGTGYGLRTAGLDGAGNLVKFDAVLVPQNATPNWGGVSGSSEDGTNCNSGFGFRIHGLGPLVGGYSYSLCGTVSNSSPSLSVSGAGNNGEDDFTSSIVSGPSFFMNPLSSGTTTYSYILTASSIALGSETGTLYYVMGSHEFFFNFGSSPDYNGSFLMNENPLDRLAESNQGGDH</sequence>
<dbReference type="AlphaFoldDB" id="C6HV46"/>
<feature type="signal peptide" evidence="1">
    <location>
        <begin position="1"/>
        <end position="23"/>
    </location>
</feature>
<dbReference type="EMBL" id="GG693862">
    <property type="protein sequence ID" value="EES53420.1"/>
    <property type="molecule type" value="Genomic_DNA"/>
</dbReference>
<proteinExistence type="predicted"/>
<accession>C6HV46</accession>
<protein>
    <recommendedName>
        <fullName evidence="4">Lipoprotein</fullName>
    </recommendedName>
</protein>
<evidence type="ECO:0008006" key="4">
    <source>
        <dbReference type="Google" id="ProtNLM"/>
    </source>
</evidence>
<evidence type="ECO:0000256" key="1">
    <source>
        <dbReference type="SAM" id="SignalP"/>
    </source>
</evidence>
<dbReference type="Proteomes" id="UP000009374">
    <property type="component" value="Unassembled WGS sequence"/>
</dbReference>
<evidence type="ECO:0000313" key="2">
    <source>
        <dbReference type="EMBL" id="EES53420.1"/>
    </source>
</evidence>
<dbReference type="PROSITE" id="PS51257">
    <property type="entry name" value="PROKAR_LIPOPROTEIN"/>
    <property type="match status" value="1"/>
</dbReference>
<evidence type="ECO:0000313" key="3">
    <source>
        <dbReference type="Proteomes" id="UP000009374"/>
    </source>
</evidence>
<keyword evidence="3" id="KW-1185">Reference proteome</keyword>
<keyword evidence="1" id="KW-0732">Signal</keyword>